<sequence>MKEAQMDVDDLGNDSITKSSIDAIPILKQNAVPGAENLMTETEKFRHDIKYRPEESTLEDYERIPIEEFGAAMLRGMGWEKGKGVGKNRNKNKNTMVSPIEFIPRPALLGLGAQPKPPDLEEMKKRRKRKMMGKEEIPKEYKPNITSDGKVRHFKTIDESINNNKNNNNNSINSRSHSHSRDHSHDRNRSHSRHHSSSHNNDHDHERERNHHRHSSHRSDKDKGGNESDSSLSSSSSSSSSLNKKESKSYTHSSSSSYTHNQKHNHDHRSHSRHHSHHDHDEDVNYNTKSKNNNNKSRKYNNNSWLYPNIRVRIVSKSFKSGKYYKKKGVIFDVNQQGECILRLDNGKLLENVKERYLETLIPEINEIIMVVKHTNNYTDEDYYQKLGKVLSKDRETEKAMIQLEPSMDVVLLSFDDICEYKGNTNDFY</sequence>
<dbReference type="PROSITE" id="PS50174">
    <property type="entry name" value="G_PATCH"/>
    <property type="match status" value="1"/>
</dbReference>
<protein>
    <recommendedName>
        <fullName evidence="5">G-patch domain-containing protein</fullName>
    </recommendedName>
</protein>
<comment type="similarity">
    <text evidence="2">Belongs to the SPP2 family.</text>
</comment>
<dbReference type="SMART" id="SM00443">
    <property type="entry name" value="G_patch"/>
    <property type="match status" value="1"/>
</dbReference>
<dbReference type="Pfam" id="PF25088">
    <property type="entry name" value="GPKOW_C"/>
    <property type="match status" value="1"/>
</dbReference>
<keyword evidence="3" id="KW-0539">Nucleus</keyword>
<feature type="compositionally biased region" description="Basic and acidic residues" evidence="4">
    <location>
        <begin position="149"/>
        <end position="158"/>
    </location>
</feature>
<accession>A0A1Y1WWV7</accession>
<evidence type="ECO:0000259" key="5">
    <source>
        <dbReference type="PROSITE" id="PS50174"/>
    </source>
</evidence>
<dbReference type="GO" id="GO:0003676">
    <property type="term" value="F:nucleic acid binding"/>
    <property type="evidence" value="ECO:0007669"/>
    <property type="project" value="InterPro"/>
</dbReference>
<keyword evidence="7" id="KW-1185">Reference proteome</keyword>
<feature type="compositionally biased region" description="Low complexity" evidence="4">
    <location>
        <begin position="285"/>
        <end position="302"/>
    </location>
</feature>
<evidence type="ECO:0000256" key="1">
    <source>
        <dbReference type="ARBA" id="ARBA00004123"/>
    </source>
</evidence>
<dbReference type="Pfam" id="PF12656">
    <property type="entry name" value="G-patch_2"/>
    <property type="match status" value="1"/>
</dbReference>
<evidence type="ECO:0000256" key="2">
    <source>
        <dbReference type="ARBA" id="ARBA00008576"/>
    </source>
</evidence>
<feature type="domain" description="G-patch" evidence="5">
    <location>
        <begin position="66"/>
        <end position="116"/>
    </location>
</feature>
<comment type="subcellular location">
    <subcellularLocation>
        <location evidence="1">Nucleus</location>
    </subcellularLocation>
</comment>
<dbReference type="OrthoDB" id="5577072at2759"/>
<dbReference type="InterPro" id="IPR045166">
    <property type="entry name" value="Spp2-like"/>
</dbReference>
<dbReference type="Proteomes" id="UP000193944">
    <property type="component" value="Unassembled WGS sequence"/>
</dbReference>
<feature type="compositionally biased region" description="Low complexity" evidence="4">
    <location>
        <begin position="250"/>
        <end position="260"/>
    </location>
</feature>
<feature type="compositionally biased region" description="Low complexity" evidence="4">
    <location>
        <begin position="160"/>
        <end position="175"/>
    </location>
</feature>
<feature type="compositionally biased region" description="Low complexity" evidence="4">
    <location>
        <begin position="227"/>
        <end position="242"/>
    </location>
</feature>
<dbReference type="PANTHER" id="PTHR15818:SF2">
    <property type="entry name" value="G-PATCH DOMAIN AND KOW MOTIFS-CONTAINING PROTEIN"/>
    <property type="match status" value="1"/>
</dbReference>
<evidence type="ECO:0000256" key="3">
    <source>
        <dbReference type="ARBA" id="ARBA00023242"/>
    </source>
</evidence>
<evidence type="ECO:0000313" key="6">
    <source>
        <dbReference type="EMBL" id="ORX78017.1"/>
    </source>
</evidence>
<evidence type="ECO:0000256" key="4">
    <source>
        <dbReference type="SAM" id="MobiDB-lite"/>
    </source>
</evidence>
<organism evidence="6 7">
    <name type="scientific">Anaeromyces robustus</name>
    <dbReference type="NCBI Taxonomy" id="1754192"/>
    <lineage>
        <taxon>Eukaryota</taxon>
        <taxon>Fungi</taxon>
        <taxon>Fungi incertae sedis</taxon>
        <taxon>Chytridiomycota</taxon>
        <taxon>Chytridiomycota incertae sedis</taxon>
        <taxon>Neocallimastigomycetes</taxon>
        <taxon>Neocallimastigales</taxon>
        <taxon>Neocallimastigaceae</taxon>
        <taxon>Anaeromyces</taxon>
    </lineage>
</organism>
<dbReference type="InterPro" id="IPR026822">
    <property type="entry name" value="Spp2/MOS2_G-patch"/>
</dbReference>
<feature type="compositionally biased region" description="Basic and acidic residues" evidence="4">
    <location>
        <begin position="200"/>
        <end position="209"/>
    </location>
</feature>
<comment type="caution">
    <text evidence="6">The sequence shown here is derived from an EMBL/GenBank/DDBJ whole genome shotgun (WGS) entry which is preliminary data.</text>
</comment>
<feature type="compositionally biased region" description="Basic and acidic residues" evidence="4">
    <location>
        <begin position="217"/>
        <end position="226"/>
    </location>
</feature>
<feature type="compositionally biased region" description="Basic and acidic residues" evidence="4">
    <location>
        <begin position="179"/>
        <end position="189"/>
    </location>
</feature>
<reference evidence="6 7" key="1">
    <citation type="submission" date="2016-08" db="EMBL/GenBank/DDBJ databases">
        <title>A Parts List for Fungal Cellulosomes Revealed by Comparative Genomics.</title>
        <authorList>
            <consortium name="DOE Joint Genome Institute"/>
            <person name="Haitjema C.H."/>
            <person name="Gilmore S.P."/>
            <person name="Henske J.K."/>
            <person name="Solomon K.V."/>
            <person name="De Groot R."/>
            <person name="Kuo A."/>
            <person name="Mondo S.J."/>
            <person name="Salamov A.A."/>
            <person name="Labutti K."/>
            <person name="Zhao Z."/>
            <person name="Chiniquy J."/>
            <person name="Barry K."/>
            <person name="Brewer H.M."/>
            <person name="Purvine S.O."/>
            <person name="Wright A.T."/>
            <person name="Boxma B."/>
            <person name="Van Alen T."/>
            <person name="Hackstein J.H."/>
            <person name="Baker S.E."/>
            <person name="Grigoriev I.V."/>
            <person name="O'Malley M.A."/>
        </authorList>
    </citation>
    <scope>NUCLEOTIDE SEQUENCE [LARGE SCALE GENOMIC DNA]</scope>
    <source>
        <strain evidence="6 7">S4</strain>
    </source>
</reference>
<reference evidence="6 7" key="2">
    <citation type="submission" date="2016-08" db="EMBL/GenBank/DDBJ databases">
        <title>Pervasive Adenine N6-methylation of Active Genes in Fungi.</title>
        <authorList>
            <consortium name="DOE Joint Genome Institute"/>
            <person name="Mondo S.J."/>
            <person name="Dannebaum R.O."/>
            <person name="Kuo R.C."/>
            <person name="Labutti K."/>
            <person name="Haridas S."/>
            <person name="Kuo A."/>
            <person name="Salamov A."/>
            <person name="Ahrendt S.R."/>
            <person name="Lipzen A."/>
            <person name="Sullivan W."/>
            <person name="Andreopoulos W.B."/>
            <person name="Clum A."/>
            <person name="Lindquist E."/>
            <person name="Daum C."/>
            <person name="Ramamoorthy G.K."/>
            <person name="Gryganskyi A."/>
            <person name="Culley D."/>
            <person name="Magnuson J.K."/>
            <person name="James T.Y."/>
            <person name="O'Malley M.A."/>
            <person name="Stajich J.E."/>
            <person name="Spatafora J.W."/>
            <person name="Visel A."/>
            <person name="Grigoriev I.V."/>
        </authorList>
    </citation>
    <scope>NUCLEOTIDE SEQUENCE [LARGE SCALE GENOMIC DNA]</scope>
    <source>
        <strain evidence="6 7">S4</strain>
    </source>
</reference>
<dbReference type="GO" id="GO:0005681">
    <property type="term" value="C:spliceosomal complex"/>
    <property type="evidence" value="ECO:0007669"/>
    <property type="project" value="TreeGrafter"/>
</dbReference>
<proteinExistence type="inferred from homology"/>
<dbReference type="AlphaFoldDB" id="A0A1Y1WWV7"/>
<gene>
    <name evidence="6" type="ORF">BCR32DRAFT_328691</name>
</gene>
<feature type="compositionally biased region" description="Basic residues" evidence="4">
    <location>
        <begin position="261"/>
        <end position="277"/>
    </location>
</feature>
<feature type="region of interest" description="Disordered" evidence="4">
    <location>
        <begin position="108"/>
        <end position="302"/>
    </location>
</feature>
<dbReference type="Gene3D" id="2.30.30.140">
    <property type="match status" value="1"/>
</dbReference>
<dbReference type="PANTHER" id="PTHR15818">
    <property type="entry name" value="G PATCH AND KOW-CONTAINING"/>
    <property type="match status" value="1"/>
</dbReference>
<name>A0A1Y1WWV7_9FUNG</name>
<dbReference type="InterPro" id="IPR000467">
    <property type="entry name" value="G_patch_dom"/>
</dbReference>
<dbReference type="EMBL" id="MCFG01000226">
    <property type="protein sequence ID" value="ORX78017.1"/>
    <property type="molecule type" value="Genomic_DNA"/>
</dbReference>
<dbReference type="GO" id="GO:0000398">
    <property type="term" value="P:mRNA splicing, via spliceosome"/>
    <property type="evidence" value="ECO:0007669"/>
    <property type="project" value="InterPro"/>
</dbReference>
<evidence type="ECO:0000313" key="7">
    <source>
        <dbReference type="Proteomes" id="UP000193944"/>
    </source>
</evidence>
<feature type="compositionally biased region" description="Basic and acidic residues" evidence="4">
    <location>
        <begin position="132"/>
        <end position="142"/>
    </location>
</feature>
<dbReference type="STRING" id="1754192.A0A1Y1WWV7"/>